<proteinExistence type="predicted"/>
<dbReference type="EMBL" id="JAXIOK010000011">
    <property type="protein sequence ID" value="KAK4759458.1"/>
    <property type="molecule type" value="Genomic_DNA"/>
</dbReference>
<accession>A0AAN7K822</accession>
<feature type="region of interest" description="Disordered" evidence="1">
    <location>
        <begin position="1"/>
        <end position="75"/>
    </location>
</feature>
<feature type="compositionally biased region" description="Basic residues" evidence="1">
    <location>
        <begin position="138"/>
        <end position="148"/>
    </location>
</feature>
<feature type="compositionally biased region" description="Basic and acidic residues" evidence="1">
    <location>
        <begin position="105"/>
        <end position="119"/>
    </location>
</feature>
<reference evidence="2 3" key="1">
    <citation type="journal article" date="2023" name="Hortic Res">
        <title>Pangenome of water caltrop reveals structural variations and asymmetric subgenome divergence after allopolyploidization.</title>
        <authorList>
            <person name="Zhang X."/>
            <person name="Chen Y."/>
            <person name="Wang L."/>
            <person name="Yuan Y."/>
            <person name="Fang M."/>
            <person name="Shi L."/>
            <person name="Lu R."/>
            <person name="Comes H.P."/>
            <person name="Ma Y."/>
            <person name="Chen Y."/>
            <person name="Huang G."/>
            <person name="Zhou Y."/>
            <person name="Zheng Z."/>
            <person name="Qiu Y."/>
        </authorList>
    </citation>
    <scope>NUCLEOTIDE SEQUENCE [LARGE SCALE GENOMIC DNA]</scope>
    <source>
        <tissue evidence="2">Roots</tissue>
    </source>
</reference>
<comment type="caution">
    <text evidence="2">The sequence shown here is derived from an EMBL/GenBank/DDBJ whole genome shotgun (WGS) entry which is preliminary data.</text>
</comment>
<keyword evidence="3" id="KW-1185">Reference proteome</keyword>
<gene>
    <name evidence="2" type="ORF">SAY87_022589</name>
</gene>
<dbReference type="Proteomes" id="UP001345219">
    <property type="component" value="Chromosome 17"/>
</dbReference>
<name>A0AAN7K822_9MYRT</name>
<organism evidence="2 3">
    <name type="scientific">Trapa incisa</name>
    <dbReference type="NCBI Taxonomy" id="236973"/>
    <lineage>
        <taxon>Eukaryota</taxon>
        <taxon>Viridiplantae</taxon>
        <taxon>Streptophyta</taxon>
        <taxon>Embryophyta</taxon>
        <taxon>Tracheophyta</taxon>
        <taxon>Spermatophyta</taxon>
        <taxon>Magnoliopsida</taxon>
        <taxon>eudicotyledons</taxon>
        <taxon>Gunneridae</taxon>
        <taxon>Pentapetalae</taxon>
        <taxon>rosids</taxon>
        <taxon>malvids</taxon>
        <taxon>Myrtales</taxon>
        <taxon>Lythraceae</taxon>
        <taxon>Trapa</taxon>
    </lineage>
</organism>
<protein>
    <submittedName>
        <fullName evidence="2">Uncharacterized protein</fullName>
    </submittedName>
</protein>
<evidence type="ECO:0000256" key="1">
    <source>
        <dbReference type="SAM" id="MobiDB-lite"/>
    </source>
</evidence>
<evidence type="ECO:0000313" key="2">
    <source>
        <dbReference type="EMBL" id="KAK4759458.1"/>
    </source>
</evidence>
<feature type="region of interest" description="Disordered" evidence="1">
    <location>
        <begin position="90"/>
        <end position="163"/>
    </location>
</feature>
<dbReference type="AlphaFoldDB" id="A0AAN7K822"/>
<sequence length="163" mass="18686">MRGHDRSSTRQSVISFLYPPRPSQVEEEEDWKSFSQAEVKEDWFPDDLGDSDSSSKSESDGEIEGGNWKLTRAQRKRIRKKKLWEESDKMIGPLLPSVVQDEYADVQKDETKDARRNAQEDNASSENQLDAAASTKQRSLKHRRMVKRLAKDGLASSIQTKDE</sequence>
<evidence type="ECO:0000313" key="3">
    <source>
        <dbReference type="Proteomes" id="UP001345219"/>
    </source>
</evidence>